<dbReference type="SMART" id="SM01040">
    <property type="entry name" value="Bro-N"/>
    <property type="match status" value="1"/>
</dbReference>
<proteinExistence type="predicted"/>
<dbReference type="EMBL" id="CACRXK020002856">
    <property type="protein sequence ID" value="CAB3996377.1"/>
    <property type="molecule type" value="Genomic_DNA"/>
</dbReference>
<dbReference type="Proteomes" id="UP001152795">
    <property type="component" value="Unassembled WGS sequence"/>
</dbReference>
<evidence type="ECO:0000313" key="2">
    <source>
        <dbReference type="Proteomes" id="UP001152795"/>
    </source>
</evidence>
<evidence type="ECO:0000313" key="1">
    <source>
        <dbReference type="EMBL" id="CAB3996377.1"/>
    </source>
</evidence>
<dbReference type="PANTHER" id="PTHR36180">
    <property type="entry name" value="DNA-BINDING PROTEIN-RELATED-RELATED"/>
    <property type="match status" value="1"/>
</dbReference>
<dbReference type="Pfam" id="PF02498">
    <property type="entry name" value="Bro-N"/>
    <property type="match status" value="1"/>
</dbReference>
<sequence length="467" mass="52972">MEKLFRNRDLNVSVRTIERDGEVLFYAKDVAESLGYLNPQKAVRDHVWGLNKVLLGKAKGVNETFTRKTRGERFVHPENRQQHTVLLYESGVYQLTFKSKLPIAEDFQAWVFREVLPSIRKTGTYSLPDRRSLRYNQMILLNETDLHHTVVSYIRDNYPEAVVIPGLGEYQDTSSKRCDAWKKGYGGGQPDIIIENPMGKYKGFAIEFKSPKGTGVASEKQVLWFHKLMKIGYMVMVSDDLVKTCIRINEYFSLKKVAKKVTVNNTQCAVRLYRPRFSSDKTQLNLRYLTSRMEDKPEQTQAVTSEKKKDPKRVATGKRLAAISKIAKERKKKLAEPEEPSSNNMIAYVGVVIALVSLALAFNQHQRETKKPEPKYIPETVEVTRKADESSKMSKESKMTAEVYNAVLLTAGAVGISMASKKLLKEPLGTPENVKGMAKLAVSVSLSSLLVSYLKDKKYLPDDPFKT</sequence>
<accession>A0A6S7HR22</accession>
<reference evidence="1" key="1">
    <citation type="submission" date="2020-04" db="EMBL/GenBank/DDBJ databases">
        <authorList>
            <person name="Alioto T."/>
            <person name="Alioto T."/>
            <person name="Gomez Garrido J."/>
        </authorList>
    </citation>
    <scope>NUCLEOTIDE SEQUENCE</scope>
    <source>
        <strain evidence="1">A484AB</strain>
    </source>
</reference>
<dbReference type="PROSITE" id="PS51750">
    <property type="entry name" value="BRO_N"/>
    <property type="match status" value="1"/>
</dbReference>
<dbReference type="InterPro" id="IPR011856">
    <property type="entry name" value="tRNA_endonuc-like_dom_sf"/>
</dbReference>
<gene>
    <name evidence="1" type="ORF">PACLA_8A004746</name>
</gene>
<dbReference type="InterPro" id="IPR003497">
    <property type="entry name" value="BRO_N_domain"/>
</dbReference>
<keyword evidence="2" id="KW-1185">Reference proteome</keyword>
<organism evidence="1 2">
    <name type="scientific">Paramuricea clavata</name>
    <name type="common">Red gorgonian</name>
    <name type="synonym">Violescent sea-whip</name>
    <dbReference type="NCBI Taxonomy" id="317549"/>
    <lineage>
        <taxon>Eukaryota</taxon>
        <taxon>Metazoa</taxon>
        <taxon>Cnidaria</taxon>
        <taxon>Anthozoa</taxon>
        <taxon>Octocorallia</taxon>
        <taxon>Malacalcyonacea</taxon>
        <taxon>Plexauridae</taxon>
        <taxon>Paramuricea</taxon>
    </lineage>
</organism>
<dbReference type="PANTHER" id="PTHR36180:SF2">
    <property type="entry name" value="BRO FAMILY PROTEIN"/>
    <property type="match status" value="1"/>
</dbReference>
<dbReference type="GO" id="GO:0003676">
    <property type="term" value="F:nucleic acid binding"/>
    <property type="evidence" value="ECO:0007669"/>
    <property type="project" value="InterPro"/>
</dbReference>
<protein>
    <submittedName>
        <fullName evidence="1">Toxin Bro</fullName>
    </submittedName>
</protein>
<dbReference type="OrthoDB" id="7468926at2759"/>
<name>A0A6S7HR22_PARCT</name>
<dbReference type="Gene3D" id="3.40.1350.10">
    <property type="match status" value="1"/>
</dbReference>
<comment type="caution">
    <text evidence="1">The sequence shown here is derived from an EMBL/GenBank/DDBJ whole genome shotgun (WGS) entry which is preliminary data.</text>
</comment>
<dbReference type="AlphaFoldDB" id="A0A6S7HR22"/>